<evidence type="ECO:0000313" key="2">
    <source>
        <dbReference type="EMBL" id="QDY51685.1"/>
    </source>
</evidence>
<evidence type="ECO:0000256" key="1">
    <source>
        <dbReference type="SAM" id="Coils"/>
    </source>
</evidence>
<protein>
    <submittedName>
        <fullName evidence="2">Uncharacterized protein</fullName>
    </submittedName>
</protein>
<keyword evidence="1" id="KW-0175">Coiled coil</keyword>
<dbReference type="EMBL" id="MK250085">
    <property type="protein sequence ID" value="QDY51685.1"/>
    <property type="molecule type" value="Genomic_DNA"/>
</dbReference>
<accession>A0A5B8IGX1</accession>
<proteinExistence type="predicted"/>
<gene>
    <name evidence="2" type="ORF">1_70</name>
</gene>
<feature type="coiled-coil region" evidence="1">
    <location>
        <begin position="85"/>
        <end position="112"/>
    </location>
</feature>
<reference evidence="2" key="1">
    <citation type="submission" date="2018-11" db="EMBL/GenBank/DDBJ databases">
        <title>A distinct lineage of giant viruses engineers rhodopsin photosystems in predatory marine eukaryotes.</title>
        <authorList>
            <person name="Needham D.M."/>
            <person name="Yoshizawa S."/>
            <person name="Hosaka T."/>
            <person name="Poirier C."/>
            <person name="Choi C.-J."/>
            <person name="Hehenberger E."/>
            <person name="Irwin N.A.T."/>
            <person name="Wilken S."/>
            <person name="Yung C.-M."/>
            <person name="Bachy C."/>
            <person name="Kurihara R."/>
            <person name="Nakajima Y."/>
            <person name="Kojima K."/>
            <person name="Kimura-Someya T."/>
            <person name="Leonard G."/>
            <person name="Malmstrom R.R."/>
            <person name="Mende D."/>
            <person name="Olson D.K."/>
            <person name="Sudo Y."/>
            <person name="Sudek S."/>
            <person name="Richards T.A."/>
            <person name="DeLong E.F."/>
            <person name="Keeling P.J."/>
            <person name="Santoro A.E."/>
            <person name="Shirouzu M."/>
            <person name="Iwasaki W."/>
            <person name="Worden A.Z."/>
        </authorList>
    </citation>
    <scope>NUCLEOTIDE SEQUENCE</scope>
</reference>
<feature type="coiled-coil region" evidence="1">
    <location>
        <begin position="25"/>
        <end position="59"/>
    </location>
</feature>
<name>A0A5B8IGX1_9VIRU</name>
<organism evidence="2">
    <name type="scientific">Mimiviridae sp. ChoanoV1</name>
    <dbReference type="NCBI Taxonomy" id="2596887"/>
    <lineage>
        <taxon>Viruses</taxon>
        <taxon>Varidnaviria</taxon>
        <taxon>Bamfordvirae</taxon>
        <taxon>Nucleocytoviricota</taxon>
        <taxon>Megaviricetes</taxon>
        <taxon>Imitervirales</taxon>
        <taxon>Schizomimiviridae</taxon>
    </lineage>
</organism>
<sequence length="120" mass="14297">MGNIFKKLNKNKYEIVKENRYDLFYDNIHEELEETKEQNKNLSNTINVLEKNFSNLFNQINLELVNIKNDISNANNLKDDNKLIINDINQINNSLEDEIKELKNRIIILESNEQFHSMIK</sequence>